<dbReference type="GO" id="GO:0047429">
    <property type="term" value="F:nucleoside triphosphate diphosphatase activity"/>
    <property type="evidence" value="ECO:0007669"/>
    <property type="project" value="InterPro"/>
</dbReference>
<dbReference type="AlphaFoldDB" id="A0A9P0QRN0"/>
<name>A0A9P0QRN0_9ASCO</name>
<proteinExistence type="inferred from homology"/>
<evidence type="ECO:0000256" key="1">
    <source>
        <dbReference type="ARBA" id="ARBA00001968"/>
    </source>
</evidence>
<protein>
    <submittedName>
        <fullName evidence="3">dTTP/UTP pyrophosphatase</fullName>
    </submittedName>
</protein>
<dbReference type="PIRSF" id="PIRSF006305">
    <property type="entry name" value="Maf"/>
    <property type="match status" value="1"/>
</dbReference>
<dbReference type="InterPro" id="IPR029001">
    <property type="entry name" value="ITPase-like_fam"/>
</dbReference>
<dbReference type="OrthoDB" id="10267058at2759"/>
<dbReference type="Gene3D" id="3.90.950.10">
    <property type="match status" value="1"/>
</dbReference>
<dbReference type="InterPro" id="IPR003697">
    <property type="entry name" value="Maf-like"/>
</dbReference>
<organism evidence="3 4">
    <name type="scientific">[Candida] railenensis</name>
    <dbReference type="NCBI Taxonomy" id="45579"/>
    <lineage>
        <taxon>Eukaryota</taxon>
        <taxon>Fungi</taxon>
        <taxon>Dikarya</taxon>
        <taxon>Ascomycota</taxon>
        <taxon>Saccharomycotina</taxon>
        <taxon>Pichiomycetes</taxon>
        <taxon>Debaryomycetaceae</taxon>
        <taxon>Kurtzmaniella</taxon>
    </lineage>
</organism>
<evidence type="ECO:0000256" key="2">
    <source>
        <dbReference type="ARBA" id="ARBA00022801"/>
    </source>
</evidence>
<dbReference type="Proteomes" id="UP000837801">
    <property type="component" value="Unassembled WGS sequence"/>
</dbReference>
<dbReference type="NCBIfam" id="TIGR00172">
    <property type="entry name" value="maf"/>
    <property type="match status" value="1"/>
</dbReference>
<gene>
    <name evidence="3" type="ORF">CLIB1423_12S01046</name>
</gene>
<reference evidence="3" key="1">
    <citation type="submission" date="2022-03" db="EMBL/GenBank/DDBJ databases">
        <authorList>
            <person name="Legras J.-L."/>
            <person name="Devillers H."/>
            <person name="Grondin C."/>
        </authorList>
    </citation>
    <scope>NUCLEOTIDE SEQUENCE</scope>
    <source>
        <strain evidence="3">CLIB 1423</strain>
    </source>
</reference>
<dbReference type="CDD" id="cd00555">
    <property type="entry name" value="Maf"/>
    <property type="match status" value="1"/>
</dbReference>
<evidence type="ECO:0000313" key="4">
    <source>
        <dbReference type="Proteomes" id="UP000837801"/>
    </source>
</evidence>
<dbReference type="SUPFAM" id="SSF52972">
    <property type="entry name" value="ITPase-like"/>
    <property type="match status" value="1"/>
</dbReference>
<sequence>MLQYRVYERLKEYDFILASTSPRRYEILKELGIEKIEIIPSDFEENVTKVGKTPQEYVAQTAFGKIDAVRERIASDQRIDNRRTKPIILLGADTIVVNNGKIFEKPKDKCSQLQNLYSFRLNPIVEVITAIYIYKISELGITEAQVHKIVTSYLRFDKKLSDEFLQAYVDSEEGLNAAGGFKIQGIGGLLWTDCQGDYRNVIGLPFKDTFNLLENVLP</sequence>
<dbReference type="PANTHER" id="PTHR43213:SF5">
    <property type="entry name" value="BIFUNCTIONAL DTTP_UTP PYROPHOSPHATASE_METHYLTRANSFERASE PROTEIN-RELATED"/>
    <property type="match status" value="1"/>
</dbReference>
<comment type="cofactor">
    <cofactor evidence="1">
        <name>a divalent metal cation</name>
        <dbReference type="ChEBI" id="CHEBI:60240"/>
    </cofactor>
</comment>
<dbReference type="HAMAP" id="MF_00528">
    <property type="entry name" value="Maf"/>
    <property type="match status" value="1"/>
</dbReference>
<comment type="caution">
    <text evidence="3">The sequence shown here is derived from an EMBL/GenBank/DDBJ whole genome shotgun (WGS) entry which is preliminary data.</text>
</comment>
<keyword evidence="2" id="KW-0378">Hydrolase</keyword>
<accession>A0A9P0QRN0</accession>
<keyword evidence="4" id="KW-1185">Reference proteome</keyword>
<dbReference type="EMBL" id="CAKXYY010000012">
    <property type="protein sequence ID" value="CAH2353702.1"/>
    <property type="molecule type" value="Genomic_DNA"/>
</dbReference>
<evidence type="ECO:0000313" key="3">
    <source>
        <dbReference type="EMBL" id="CAH2353702.1"/>
    </source>
</evidence>
<dbReference type="PANTHER" id="PTHR43213">
    <property type="entry name" value="BIFUNCTIONAL DTTP/UTP PYROPHOSPHATASE/METHYLTRANSFERASE PROTEIN-RELATED"/>
    <property type="match status" value="1"/>
</dbReference>
<dbReference type="Pfam" id="PF02545">
    <property type="entry name" value="Maf"/>
    <property type="match status" value="1"/>
</dbReference>